<proteinExistence type="predicted"/>
<evidence type="ECO:0000313" key="3">
    <source>
        <dbReference type="EMBL" id="CAB3371663.1"/>
    </source>
</evidence>
<dbReference type="SUPFAM" id="SSF47769">
    <property type="entry name" value="SAM/Pointed domain"/>
    <property type="match status" value="2"/>
</dbReference>
<dbReference type="CDD" id="cd09497">
    <property type="entry name" value="SAM_caskin1_2_repeat1"/>
    <property type="match status" value="1"/>
</dbReference>
<comment type="caution">
    <text evidence="3">The sequence shown here is derived from an EMBL/GenBank/DDBJ whole genome shotgun (WGS) entry which is preliminary data.</text>
</comment>
<dbReference type="Pfam" id="PF00536">
    <property type="entry name" value="SAM_1"/>
    <property type="match status" value="2"/>
</dbReference>
<feature type="region of interest" description="Disordered" evidence="1">
    <location>
        <begin position="729"/>
        <end position="754"/>
    </location>
</feature>
<dbReference type="GO" id="GO:0005925">
    <property type="term" value="C:focal adhesion"/>
    <property type="evidence" value="ECO:0007669"/>
    <property type="project" value="TreeGrafter"/>
</dbReference>
<dbReference type="FunFam" id="1.10.150.50:FF:000071">
    <property type="entry name" value="Caskin, isoform D"/>
    <property type="match status" value="1"/>
</dbReference>
<dbReference type="OrthoDB" id="6156898at2759"/>
<dbReference type="EMBL" id="CADEPI010000064">
    <property type="protein sequence ID" value="CAB3371663.1"/>
    <property type="molecule type" value="Genomic_DNA"/>
</dbReference>
<dbReference type="GO" id="GO:0007409">
    <property type="term" value="P:axonogenesis"/>
    <property type="evidence" value="ECO:0007669"/>
    <property type="project" value="TreeGrafter"/>
</dbReference>
<keyword evidence="4" id="KW-1185">Reference proteome</keyword>
<dbReference type="SMART" id="SM00454">
    <property type="entry name" value="SAM"/>
    <property type="match status" value="2"/>
</dbReference>
<feature type="compositionally biased region" description="Low complexity" evidence="1">
    <location>
        <begin position="199"/>
        <end position="211"/>
    </location>
</feature>
<dbReference type="GO" id="GO:0019903">
    <property type="term" value="F:protein phosphatase binding"/>
    <property type="evidence" value="ECO:0007669"/>
    <property type="project" value="TreeGrafter"/>
</dbReference>
<feature type="compositionally biased region" description="Pro residues" evidence="1">
    <location>
        <begin position="8"/>
        <end position="17"/>
    </location>
</feature>
<feature type="region of interest" description="Disordered" evidence="1">
    <location>
        <begin position="1"/>
        <end position="56"/>
    </location>
</feature>
<protein>
    <recommendedName>
        <fullName evidence="2">SAM domain-containing protein</fullName>
    </recommendedName>
</protein>
<dbReference type="Gene3D" id="1.10.150.50">
    <property type="entry name" value="Transcription Factor, Ets-1"/>
    <property type="match status" value="2"/>
</dbReference>
<sequence length="910" mass="99482">MACFGPLLLPPRPPPARNNPAATATPNNNNSNNRLVGRRRSSSTCRPPLPPALPPLSSTYLSFDDEVEFDEIIPKSPPVSFYEHNPPRANFSLLQRSHSEGNLRNLGTGLPVQRTFNKCIRALSGSWKNLLQGLNKPDKIEPPKGSLTPLPPRNPTLNLNNLLNAPSVTVGGMSRPPNKQPAQVKKVAPPSVPEVYRHSGSSFGSAGYSSSEDGCFLPPPDPSLRDEQHSGPGDPAYPGIQGKSPGAQFNYPAFTFPGPQQFTQLSHAKASYFHQQEDQGIDMTQSPGRDSPGSSGSGSSSGGCRHSTASLDSGRASGYLPCPTNATRSSMLDSPRCSLSSSSIGSDHATAATRVERLLKQGVPDQDAMHAWLMDLHFEEYFPLFANAGYDMAMVARMTPVDLTAIGIKKPNHRKKLKAEIAQLNIPDGLPDFIPGSLDEWLRILRLEEYGPGMAQQGYKTVEQAAQLAWEDLEETGIVKLGHQKKILLAIKRVKDIQAGKRPLPGFPHQDVLITTVGTDYSSQHECLTSSSFQTFHRMAPSLQQFQQLQLPGSATGQTWSPDRPLQGELFHMQRHQFVTTAQICSYPEFVPIKIRGARGKSLESLEGQEEQPTYSTFGATEVQIHPRPMVLAPGPGPACWRPRSYDDGDITPTNEVAMAALHEGGGTLPRPRGLAKPRPVAKVMATRPQPNNQQFCNQEIKTIPPPLSYKSLPRELTEREKYFVQFDPSCQRLPPPSPPKRFPRPGKTGDGMEHPVMSGEPTTMAAARQQLEALTLASNRQQQPHQGWDMHETELIGSLAMQQNRNGSDASFKSSSSTESDSLPFANENAGTIKQRANRPMPPNPAEFSSPKRVQKSQSVQEPSPLSYRTDEGQEPADVLNDIGNMLANLTDELDAMLEEEKRQGLGGQ</sequence>
<dbReference type="InterPro" id="IPR013761">
    <property type="entry name" value="SAM/pointed_sf"/>
</dbReference>
<dbReference type="GO" id="GO:0030424">
    <property type="term" value="C:axon"/>
    <property type="evidence" value="ECO:0007669"/>
    <property type="project" value="TreeGrafter"/>
</dbReference>
<feature type="region of interest" description="Disordered" evidence="1">
    <location>
        <begin position="133"/>
        <end position="250"/>
    </location>
</feature>
<feature type="compositionally biased region" description="Low complexity" evidence="1">
    <location>
        <begin position="809"/>
        <end position="823"/>
    </location>
</feature>
<feature type="domain" description="SAM" evidence="2">
    <location>
        <begin position="364"/>
        <end position="427"/>
    </location>
</feature>
<dbReference type="AlphaFoldDB" id="A0A8S1D1H8"/>
<feature type="compositionally biased region" description="Low complexity" evidence="1">
    <location>
        <begin position="18"/>
        <end position="35"/>
    </location>
</feature>
<feature type="region of interest" description="Disordered" evidence="1">
    <location>
        <begin position="806"/>
        <end position="879"/>
    </location>
</feature>
<dbReference type="PANTHER" id="PTHR24155:SF11">
    <property type="entry name" value="CASKIN, ISOFORM B"/>
    <property type="match status" value="1"/>
</dbReference>
<dbReference type="Proteomes" id="UP000494165">
    <property type="component" value="Unassembled WGS sequence"/>
</dbReference>
<name>A0A8S1D1H8_9INSE</name>
<dbReference type="PROSITE" id="PS50105">
    <property type="entry name" value="SAM_DOMAIN"/>
    <property type="match status" value="2"/>
</dbReference>
<dbReference type="CDD" id="cd09498">
    <property type="entry name" value="SAM_caskin1_2_repeat2"/>
    <property type="match status" value="1"/>
</dbReference>
<accession>A0A8S1D1H8</accession>
<dbReference type="GO" id="GO:0007185">
    <property type="term" value="P:cell surface receptor protein tyrosine phosphatase signaling pathway"/>
    <property type="evidence" value="ECO:0007669"/>
    <property type="project" value="TreeGrafter"/>
</dbReference>
<dbReference type="InterPro" id="IPR035498">
    <property type="entry name" value="Caskin1/2_SAM_2"/>
</dbReference>
<dbReference type="InterPro" id="IPR001660">
    <property type="entry name" value="SAM"/>
</dbReference>
<organism evidence="3 4">
    <name type="scientific">Cloeon dipterum</name>
    <dbReference type="NCBI Taxonomy" id="197152"/>
    <lineage>
        <taxon>Eukaryota</taxon>
        <taxon>Metazoa</taxon>
        <taxon>Ecdysozoa</taxon>
        <taxon>Arthropoda</taxon>
        <taxon>Hexapoda</taxon>
        <taxon>Insecta</taxon>
        <taxon>Pterygota</taxon>
        <taxon>Palaeoptera</taxon>
        <taxon>Ephemeroptera</taxon>
        <taxon>Pisciforma</taxon>
        <taxon>Baetidae</taxon>
        <taxon>Cloeon</taxon>
    </lineage>
</organism>
<feature type="region of interest" description="Disordered" evidence="1">
    <location>
        <begin position="281"/>
        <end position="318"/>
    </location>
</feature>
<evidence type="ECO:0000256" key="1">
    <source>
        <dbReference type="SAM" id="MobiDB-lite"/>
    </source>
</evidence>
<dbReference type="InterPro" id="IPR035497">
    <property type="entry name" value="Caskin1/2_SAM_1"/>
</dbReference>
<feature type="compositionally biased region" description="Low complexity" evidence="1">
    <location>
        <begin position="155"/>
        <end position="166"/>
    </location>
</feature>
<feature type="domain" description="SAM" evidence="2">
    <location>
        <begin position="433"/>
        <end position="497"/>
    </location>
</feature>
<gene>
    <name evidence="3" type="ORF">CLODIP_2_CD03944</name>
</gene>
<dbReference type="GO" id="GO:0035591">
    <property type="term" value="F:signaling adaptor activity"/>
    <property type="evidence" value="ECO:0007669"/>
    <property type="project" value="TreeGrafter"/>
</dbReference>
<dbReference type="PANTHER" id="PTHR24155">
    <property type="entry name" value="OSTEOCLAST-STIMULATING FACTOR 1"/>
    <property type="match status" value="1"/>
</dbReference>
<evidence type="ECO:0000259" key="2">
    <source>
        <dbReference type="PROSITE" id="PS50105"/>
    </source>
</evidence>
<evidence type="ECO:0000313" key="4">
    <source>
        <dbReference type="Proteomes" id="UP000494165"/>
    </source>
</evidence>
<reference evidence="3 4" key="1">
    <citation type="submission" date="2020-04" db="EMBL/GenBank/DDBJ databases">
        <authorList>
            <person name="Alioto T."/>
            <person name="Alioto T."/>
            <person name="Gomez Garrido J."/>
        </authorList>
    </citation>
    <scope>NUCLEOTIDE SEQUENCE [LARGE SCALE GENOMIC DNA]</scope>
</reference>